<evidence type="ECO:0000313" key="3">
    <source>
        <dbReference type="Proteomes" id="UP001141806"/>
    </source>
</evidence>
<sequence>MPFIYQISLRCSHTEVMATSSSPLLGTSSISRAHTAHPIAPPPNPLLKSSKNSVFPCRRQLLFVLTASTVAVTTKEMRAMAQDIPLFGLRKKLKKAEEEAEVILKEGIETAEKGFETAERGIEKAEEEIVAAEEEIGTAYGGFAQAGVVAGAEVVGVLVATSVVNGILGSSSQN</sequence>
<accession>A0A9Q0H1T5</accession>
<dbReference type="EMBL" id="JAMYWD010000010">
    <property type="protein sequence ID" value="KAJ4957675.1"/>
    <property type="molecule type" value="Genomic_DNA"/>
</dbReference>
<dbReference type="PANTHER" id="PTHR36734">
    <property type="entry name" value="YCF37-LIKE PROTEIN"/>
    <property type="match status" value="1"/>
</dbReference>
<organism evidence="2 3">
    <name type="scientific">Protea cynaroides</name>
    <dbReference type="NCBI Taxonomy" id="273540"/>
    <lineage>
        <taxon>Eukaryota</taxon>
        <taxon>Viridiplantae</taxon>
        <taxon>Streptophyta</taxon>
        <taxon>Embryophyta</taxon>
        <taxon>Tracheophyta</taxon>
        <taxon>Spermatophyta</taxon>
        <taxon>Magnoliopsida</taxon>
        <taxon>Proteales</taxon>
        <taxon>Proteaceae</taxon>
        <taxon>Protea</taxon>
    </lineage>
</organism>
<gene>
    <name evidence="2" type="ORF">NE237_024786</name>
</gene>
<keyword evidence="3" id="KW-1185">Reference proteome</keyword>
<dbReference type="OrthoDB" id="782330at2759"/>
<evidence type="ECO:0000313" key="2">
    <source>
        <dbReference type="EMBL" id="KAJ4957675.1"/>
    </source>
</evidence>
<dbReference type="Proteomes" id="UP001141806">
    <property type="component" value="Unassembled WGS sequence"/>
</dbReference>
<name>A0A9Q0H1T5_9MAGN</name>
<reference evidence="2" key="1">
    <citation type="journal article" date="2023" name="Plant J.">
        <title>The genome of the king protea, Protea cynaroides.</title>
        <authorList>
            <person name="Chang J."/>
            <person name="Duong T.A."/>
            <person name="Schoeman C."/>
            <person name="Ma X."/>
            <person name="Roodt D."/>
            <person name="Barker N."/>
            <person name="Li Z."/>
            <person name="Van de Peer Y."/>
            <person name="Mizrachi E."/>
        </authorList>
    </citation>
    <scope>NUCLEOTIDE SEQUENCE</scope>
    <source>
        <tissue evidence="2">Young leaves</tissue>
    </source>
</reference>
<dbReference type="GO" id="GO:0009534">
    <property type="term" value="C:chloroplast thylakoid"/>
    <property type="evidence" value="ECO:0007669"/>
    <property type="project" value="TreeGrafter"/>
</dbReference>
<evidence type="ECO:0000256" key="1">
    <source>
        <dbReference type="SAM" id="Coils"/>
    </source>
</evidence>
<comment type="caution">
    <text evidence="2">The sequence shown here is derived from an EMBL/GenBank/DDBJ whole genome shotgun (WGS) entry which is preliminary data.</text>
</comment>
<feature type="coiled-coil region" evidence="1">
    <location>
        <begin position="86"/>
        <end position="135"/>
    </location>
</feature>
<keyword evidence="1" id="KW-0175">Coiled coil</keyword>
<protein>
    <submittedName>
        <fullName evidence="2">Uncharacterized protein</fullName>
    </submittedName>
</protein>
<dbReference type="AlphaFoldDB" id="A0A9Q0H1T5"/>
<dbReference type="PANTHER" id="PTHR36734:SF1">
    <property type="entry name" value="OS02G0815300 PROTEIN"/>
    <property type="match status" value="1"/>
</dbReference>
<proteinExistence type="predicted"/>